<dbReference type="Proteomes" id="UP001611383">
    <property type="component" value="Chromosome"/>
</dbReference>
<dbReference type="PROSITE" id="PS50005">
    <property type="entry name" value="TPR"/>
    <property type="match status" value="1"/>
</dbReference>
<dbReference type="EMBL" id="CP043494">
    <property type="protein sequence ID" value="WNG45669.1"/>
    <property type="molecule type" value="Genomic_DNA"/>
</dbReference>
<proteinExistence type="predicted"/>
<evidence type="ECO:0000256" key="1">
    <source>
        <dbReference type="ARBA" id="ARBA00022737"/>
    </source>
</evidence>
<dbReference type="InterPro" id="IPR051685">
    <property type="entry name" value="Ycf3/AcsC/BcsC/TPR_MFPF"/>
</dbReference>
<dbReference type="Pfam" id="PF13432">
    <property type="entry name" value="TPR_16"/>
    <property type="match status" value="1"/>
</dbReference>
<gene>
    <name evidence="4" type="ORF">F0U60_17340</name>
</gene>
<evidence type="ECO:0000256" key="2">
    <source>
        <dbReference type="ARBA" id="ARBA00022803"/>
    </source>
</evidence>
<keyword evidence="5" id="KW-1185">Reference proteome</keyword>
<dbReference type="PANTHER" id="PTHR44943:SF8">
    <property type="entry name" value="TPR REPEAT-CONTAINING PROTEIN MJ0263"/>
    <property type="match status" value="1"/>
</dbReference>
<dbReference type="SMART" id="SM00028">
    <property type="entry name" value="TPR"/>
    <property type="match status" value="2"/>
</dbReference>
<reference evidence="4 5" key="1">
    <citation type="submission" date="2019-08" db="EMBL/GenBank/DDBJ databases">
        <title>Archangium and Cystobacter genomes.</title>
        <authorList>
            <person name="Chen I.-C.K."/>
            <person name="Wielgoss S."/>
        </authorList>
    </citation>
    <scope>NUCLEOTIDE SEQUENCE [LARGE SCALE GENOMIC DNA]</scope>
    <source>
        <strain evidence="4 5">Cbm 6</strain>
    </source>
</reference>
<accession>A0ABY9WPE3</accession>
<dbReference type="SUPFAM" id="SSF48452">
    <property type="entry name" value="TPR-like"/>
    <property type="match status" value="1"/>
</dbReference>
<keyword evidence="1" id="KW-0677">Repeat</keyword>
<name>A0ABY9WPE3_9BACT</name>
<dbReference type="InterPro" id="IPR019734">
    <property type="entry name" value="TPR_rpt"/>
</dbReference>
<dbReference type="PANTHER" id="PTHR44943">
    <property type="entry name" value="CELLULOSE SYNTHASE OPERON PROTEIN C"/>
    <property type="match status" value="1"/>
</dbReference>
<organism evidence="4 5">
    <name type="scientific">Archangium minus</name>
    <dbReference type="NCBI Taxonomy" id="83450"/>
    <lineage>
        <taxon>Bacteria</taxon>
        <taxon>Pseudomonadati</taxon>
        <taxon>Myxococcota</taxon>
        <taxon>Myxococcia</taxon>
        <taxon>Myxococcales</taxon>
        <taxon>Cystobacterineae</taxon>
        <taxon>Archangiaceae</taxon>
        <taxon>Archangium</taxon>
    </lineage>
</organism>
<dbReference type="Gene3D" id="1.25.40.10">
    <property type="entry name" value="Tetratricopeptide repeat domain"/>
    <property type="match status" value="1"/>
</dbReference>
<sequence>MSSDSSPPPDEKARREQEAAEKLIRGEITLGQFLGMPTQVLYQWANTAHQLLQAGSTQQALQIFKGLVAAAPYDSVFHCQLAATYMTLEKYDEAFEEFEQSLRFNSGNVDALVGRGEIHLRRGNVPAGLADFTQATQRDPELKRRSTQRARATLLVLKQQAQQSGAKK</sequence>
<feature type="repeat" description="TPR" evidence="3">
    <location>
        <begin position="75"/>
        <end position="108"/>
    </location>
</feature>
<dbReference type="InterPro" id="IPR011990">
    <property type="entry name" value="TPR-like_helical_dom_sf"/>
</dbReference>
<evidence type="ECO:0000313" key="5">
    <source>
        <dbReference type="Proteomes" id="UP001611383"/>
    </source>
</evidence>
<protein>
    <submittedName>
        <fullName evidence="4">Tetratricopeptide repeat protein</fullName>
    </submittedName>
</protein>
<evidence type="ECO:0000256" key="3">
    <source>
        <dbReference type="PROSITE-ProRule" id="PRU00339"/>
    </source>
</evidence>
<keyword evidence="2 3" id="KW-0802">TPR repeat</keyword>
<evidence type="ECO:0000313" key="4">
    <source>
        <dbReference type="EMBL" id="WNG45669.1"/>
    </source>
</evidence>
<dbReference type="RefSeq" id="WP_395820970.1">
    <property type="nucleotide sequence ID" value="NZ_CP043494.1"/>
</dbReference>